<dbReference type="InterPro" id="IPR025064">
    <property type="entry name" value="DUF4005"/>
</dbReference>
<feature type="compositionally biased region" description="Low complexity" evidence="4">
    <location>
        <begin position="373"/>
        <end position="388"/>
    </location>
</feature>
<evidence type="ECO:0000256" key="4">
    <source>
        <dbReference type="SAM" id="MobiDB-lite"/>
    </source>
</evidence>
<evidence type="ECO:0000256" key="2">
    <source>
        <dbReference type="ARBA" id="ARBA00024341"/>
    </source>
</evidence>
<comment type="subunit">
    <text evidence="3">Binds to multiple calmodulin (CaM) in the presence of Ca(2+) and CaM-like proteins.</text>
</comment>
<dbReference type="CDD" id="cd23767">
    <property type="entry name" value="IQCD"/>
    <property type="match status" value="1"/>
</dbReference>
<comment type="similarity">
    <text evidence="2">Belongs to the IQD family.</text>
</comment>
<comment type="caution">
    <text evidence="6">The sequence shown here is derived from an EMBL/GenBank/DDBJ whole genome shotgun (WGS) entry which is preliminary data.</text>
</comment>
<evidence type="ECO:0000313" key="6">
    <source>
        <dbReference type="EMBL" id="GAV73248.1"/>
    </source>
</evidence>
<keyword evidence="1" id="KW-0112">Calmodulin-binding</keyword>
<keyword evidence="7" id="KW-1185">Reference proteome</keyword>
<evidence type="ECO:0000256" key="3">
    <source>
        <dbReference type="ARBA" id="ARBA00024378"/>
    </source>
</evidence>
<evidence type="ECO:0000313" key="7">
    <source>
        <dbReference type="Proteomes" id="UP000187406"/>
    </source>
</evidence>
<dbReference type="Proteomes" id="UP000187406">
    <property type="component" value="Unassembled WGS sequence"/>
</dbReference>
<accession>A0A1Q3BZI4</accession>
<name>A0A1Q3BZI4_CEPFO</name>
<evidence type="ECO:0000259" key="5">
    <source>
        <dbReference type="Pfam" id="PF13178"/>
    </source>
</evidence>
<dbReference type="GO" id="GO:0005516">
    <property type="term" value="F:calmodulin binding"/>
    <property type="evidence" value="ECO:0007669"/>
    <property type="project" value="UniProtKB-KW"/>
</dbReference>
<dbReference type="Pfam" id="PF00612">
    <property type="entry name" value="IQ"/>
    <property type="match status" value="2"/>
</dbReference>
<feature type="domain" description="DUF4005" evidence="5">
    <location>
        <begin position="383"/>
        <end position="479"/>
    </location>
</feature>
<feature type="region of interest" description="Disordered" evidence="4">
    <location>
        <begin position="1"/>
        <end position="62"/>
    </location>
</feature>
<dbReference type="AlphaFoldDB" id="A0A1Q3BZI4"/>
<dbReference type="OrthoDB" id="776767at2759"/>
<feature type="region of interest" description="Disordered" evidence="4">
    <location>
        <begin position="436"/>
        <end position="462"/>
    </location>
</feature>
<dbReference type="STRING" id="3775.A0A1Q3BZI4"/>
<dbReference type="Gene3D" id="1.20.5.190">
    <property type="match status" value="1"/>
</dbReference>
<dbReference type="EMBL" id="BDDD01001092">
    <property type="protein sequence ID" value="GAV73248.1"/>
    <property type="molecule type" value="Genomic_DNA"/>
</dbReference>
<dbReference type="PANTHER" id="PTHR32295">
    <property type="entry name" value="IQ-DOMAIN 5-RELATED"/>
    <property type="match status" value="1"/>
</dbReference>
<sequence>MGKTAGNSWLTAVKRVFRSPTKEENTKRNSKRRDDHEQEEEEKKRGKRRWIFRKPSNQEKVIQHSEARTITTSGTTTAAANASTTVSSTVCEAANAQQRHALTLAMATTAAAQAAIATAEAAVEVVRLTRPSIFVREHFAAIVIQTTFRGYLARRALRALKGLVKLQALVRGHNVRKRANMTFRCMQALLKVQARMRDQRRMIRLSYEGSTDSELSDPNSLWGSRFADIKPTPRDERRRADDWVYWDEHPQTQEEVNAMLRKTKDQDALKRESSLAYAFSHQIWRADRDTYASEGELEEKPRGFNRWTARKQWESIGRISCDQRDPIKTVEVDISRPYSYSAPQKSKHQHEYQQRRPSSYSVASPLHRAHNNTPIQSTSTPSPSMTKPLQVHSDSPRCIREERNVVASNYKQGMGVSGGAGAASMPNYMAATASANARLRSHSAPRQRPSISEGEKNGSTKRRLSFFVPDQCGNGCNEGILGYDLRSPINKGIHGDHIGIDQRSNMSSCCTDSLGDEISLPSTYEQKRWLR</sequence>
<reference evidence="7" key="1">
    <citation type="submission" date="2016-04" db="EMBL/GenBank/DDBJ databases">
        <title>Cephalotus genome sequencing.</title>
        <authorList>
            <person name="Fukushima K."/>
            <person name="Hasebe M."/>
            <person name="Fang X."/>
        </authorList>
    </citation>
    <scope>NUCLEOTIDE SEQUENCE [LARGE SCALE GENOMIC DNA]</scope>
    <source>
        <strain evidence="7">cv. St1</strain>
    </source>
</reference>
<dbReference type="FunCoup" id="A0A1Q3BZI4">
    <property type="interactions" value="427"/>
</dbReference>
<protein>
    <submittedName>
        <fullName evidence="6">IQ domain-containing protein/DUF4005 domain-containing protein</fullName>
    </submittedName>
</protein>
<feature type="compositionally biased region" description="Basic and acidic residues" evidence="4">
    <location>
        <begin position="20"/>
        <end position="44"/>
    </location>
</feature>
<dbReference type="InParanoid" id="A0A1Q3BZI4"/>
<organism evidence="6 7">
    <name type="scientific">Cephalotus follicularis</name>
    <name type="common">Albany pitcher plant</name>
    <dbReference type="NCBI Taxonomy" id="3775"/>
    <lineage>
        <taxon>Eukaryota</taxon>
        <taxon>Viridiplantae</taxon>
        <taxon>Streptophyta</taxon>
        <taxon>Embryophyta</taxon>
        <taxon>Tracheophyta</taxon>
        <taxon>Spermatophyta</taxon>
        <taxon>Magnoliopsida</taxon>
        <taxon>eudicotyledons</taxon>
        <taxon>Gunneridae</taxon>
        <taxon>Pentapetalae</taxon>
        <taxon>rosids</taxon>
        <taxon>fabids</taxon>
        <taxon>Oxalidales</taxon>
        <taxon>Cephalotaceae</taxon>
        <taxon>Cephalotus</taxon>
    </lineage>
</organism>
<dbReference type="InterPro" id="IPR000048">
    <property type="entry name" value="IQ_motif_EF-hand-BS"/>
</dbReference>
<proteinExistence type="inferred from homology"/>
<dbReference type="PANTHER" id="PTHR32295:SF121">
    <property type="entry name" value="DUF4005 DOMAIN-CONTAINING PROTEIN"/>
    <property type="match status" value="1"/>
</dbReference>
<dbReference type="Pfam" id="PF13178">
    <property type="entry name" value="DUF4005"/>
    <property type="match status" value="1"/>
</dbReference>
<feature type="compositionally biased region" description="Polar residues" evidence="4">
    <location>
        <begin position="1"/>
        <end position="10"/>
    </location>
</feature>
<dbReference type="SMART" id="SM00015">
    <property type="entry name" value="IQ"/>
    <property type="match status" value="2"/>
</dbReference>
<gene>
    <name evidence="6" type="ORF">CFOL_v3_16734</name>
</gene>
<dbReference type="PROSITE" id="PS50096">
    <property type="entry name" value="IQ"/>
    <property type="match status" value="2"/>
</dbReference>
<feature type="region of interest" description="Disordered" evidence="4">
    <location>
        <begin position="338"/>
        <end position="395"/>
    </location>
</feature>
<evidence type="ECO:0000256" key="1">
    <source>
        <dbReference type="ARBA" id="ARBA00022860"/>
    </source>
</evidence>